<dbReference type="InterPro" id="IPR012932">
    <property type="entry name" value="VKOR"/>
</dbReference>
<keyword evidence="4" id="KW-0874">Quinone</keyword>
<evidence type="ECO:0000256" key="4">
    <source>
        <dbReference type="ARBA" id="ARBA00022719"/>
    </source>
</evidence>
<keyword evidence="7 10" id="KW-0472">Membrane</keyword>
<dbReference type="RefSeq" id="WP_146442183.1">
    <property type="nucleotide sequence ID" value="NZ_SJPR01000001.1"/>
</dbReference>
<feature type="domain" description="Vitamin K epoxide reductase" evidence="11">
    <location>
        <begin position="30"/>
        <end position="162"/>
    </location>
</feature>
<evidence type="ECO:0000313" key="13">
    <source>
        <dbReference type="Proteomes" id="UP000317421"/>
    </source>
</evidence>
<dbReference type="GO" id="GO:0016020">
    <property type="term" value="C:membrane"/>
    <property type="evidence" value="ECO:0007669"/>
    <property type="project" value="UniProtKB-SubCell"/>
</dbReference>
<proteinExistence type="inferred from homology"/>
<reference evidence="12 13" key="1">
    <citation type="submission" date="2019-02" db="EMBL/GenBank/DDBJ databases">
        <title>Deep-cultivation of Planctomycetes and their phenomic and genomic characterization uncovers novel biology.</title>
        <authorList>
            <person name="Wiegand S."/>
            <person name="Jogler M."/>
            <person name="Boedeker C."/>
            <person name="Pinto D."/>
            <person name="Vollmers J."/>
            <person name="Rivas-Marin E."/>
            <person name="Kohn T."/>
            <person name="Peeters S.H."/>
            <person name="Heuer A."/>
            <person name="Rast P."/>
            <person name="Oberbeckmann S."/>
            <person name="Bunk B."/>
            <person name="Jeske O."/>
            <person name="Meyerdierks A."/>
            <person name="Storesund J.E."/>
            <person name="Kallscheuer N."/>
            <person name="Luecker S."/>
            <person name="Lage O.M."/>
            <person name="Pohl T."/>
            <person name="Merkel B.J."/>
            <person name="Hornburger P."/>
            <person name="Mueller R.-W."/>
            <person name="Bruemmer F."/>
            <person name="Labrenz M."/>
            <person name="Spormann A.M."/>
            <person name="Op Den Camp H."/>
            <person name="Overmann J."/>
            <person name="Amann R."/>
            <person name="Jetten M.S.M."/>
            <person name="Mascher T."/>
            <person name="Medema M.H."/>
            <person name="Devos D.P."/>
            <person name="Kaster A.-K."/>
            <person name="Ovreas L."/>
            <person name="Rohde M."/>
            <person name="Galperin M.Y."/>
            <person name="Jogler C."/>
        </authorList>
    </citation>
    <scope>NUCLEOTIDE SEQUENCE [LARGE SCALE GENOMIC DNA]</scope>
    <source>
        <strain evidence="12 13">Pla108</strain>
    </source>
</reference>
<evidence type="ECO:0000256" key="8">
    <source>
        <dbReference type="ARBA" id="ARBA00023157"/>
    </source>
</evidence>
<organism evidence="12 13">
    <name type="scientific">Botrimarina colliarenosi</name>
    <dbReference type="NCBI Taxonomy" id="2528001"/>
    <lineage>
        <taxon>Bacteria</taxon>
        <taxon>Pseudomonadati</taxon>
        <taxon>Planctomycetota</taxon>
        <taxon>Planctomycetia</taxon>
        <taxon>Pirellulales</taxon>
        <taxon>Lacipirellulaceae</taxon>
        <taxon>Botrimarina</taxon>
    </lineage>
</organism>
<comment type="subcellular location">
    <subcellularLocation>
        <location evidence="1">Membrane</location>
        <topology evidence="1">Multi-pass membrane protein</topology>
    </subcellularLocation>
</comment>
<evidence type="ECO:0000256" key="9">
    <source>
        <dbReference type="ARBA" id="ARBA00023284"/>
    </source>
</evidence>
<dbReference type="Gene3D" id="1.20.1440.130">
    <property type="entry name" value="VKOR domain"/>
    <property type="match status" value="1"/>
</dbReference>
<dbReference type="EMBL" id="SJPR01000001">
    <property type="protein sequence ID" value="TWT99447.1"/>
    <property type="molecule type" value="Genomic_DNA"/>
</dbReference>
<evidence type="ECO:0000256" key="6">
    <source>
        <dbReference type="ARBA" id="ARBA00023002"/>
    </source>
</evidence>
<dbReference type="Proteomes" id="UP000317421">
    <property type="component" value="Unassembled WGS sequence"/>
</dbReference>
<evidence type="ECO:0000256" key="1">
    <source>
        <dbReference type="ARBA" id="ARBA00004141"/>
    </source>
</evidence>
<keyword evidence="13" id="KW-1185">Reference proteome</keyword>
<protein>
    <submittedName>
        <fullName evidence="12">Vitamin K epoxide reductase family protein</fullName>
    </submittedName>
</protein>
<comment type="caution">
    <text evidence="12">The sequence shown here is derived from an EMBL/GenBank/DDBJ whole genome shotgun (WGS) entry which is preliminary data.</text>
</comment>
<dbReference type="AlphaFoldDB" id="A0A5C6AIZ9"/>
<accession>A0A5C6AIZ9</accession>
<evidence type="ECO:0000256" key="7">
    <source>
        <dbReference type="ARBA" id="ARBA00023136"/>
    </source>
</evidence>
<feature type="transmembrane region" description="Helical" evidence="10">
    <location>
        <begin position="77"/>
        <end position="101"/>
    </location>
</feature>
<sequence length="210" mass="23570">MSDKAAPVDELNRNVPPYRHNPSGWGQRIPICLLAFIAAVISVHLSLYQWGFIENAYDPLFDDGSNRVLKSDTALRMYGILGIHDAALGVLAYLGDAILGLAGSTRRWQYRPWLVLLFGIDVIPLGMVSLVLVVFQAFVVGSWCFLCLVTAAISLILIYWAWDEVRVSLAYLLIVWKEHHNTRLLWDAFCGLRDDRLDAAGEKLLSREAP</sequence>
<evidence type="ECO:0000256" key="5">
    <source>
        <dbReference type="ARBA" id="ARBA00022989"/>
    </source>
</evidence>
<keyword evidence="3 10" id="KW-0812">Transmembrane</keyword>
<dbReference type="GO" id="GO:0048038">
    <property type="term" value="F:quinone binding"/>
    <property type="evidence" value="ECO:0007669"/>
    <property type="project" value="UniProtKB-KW"/>
</dbReference>
<keyword evidence="6" id="KW-0560">Oxidoreductase</keyword>
<evidence type="ECO:0000256" key="2">
    <source>
        <dbReference type="ARBA" id="ARBA00006214"/>
    </source>
</evidence>
<dbReference type="InterPro" id="IPR038354">
    <property type="entry name" value="VKOR_sf"/>
</dbReference>
<evidence type="ECO:0000256" key="3">
    <source>
        <dbReference type="ARBA" id="ARBA00022692"/>
    </source>
</evidence>
<name>A0A5C6AIZ9_9BACT</name>
<evidence type="ECO:0000256" key="10">
    <source>
        <dbReference type="SAM" id="Phobius"/>
    </source>
</evidence>
<evidence type="ECO:0000313" key="12">
    <source>
        <dbReference type="EMBL" id="TWT99447.1"/>
    </source>
</evidence>
<dbReference type="OrthoDB" id="9814124at2"/>
<gene>
    <name evidence="12" type="ORF">Pla108_03860</name>
</gene>
<feature type="transmembrane region" description="Helical" evidence="10">
    <location>
        <begin position="29"/>
        <end position="50"/>
    </location>
</feature>
<feature type="transmembrane region" description="Helical" evidence="10">
    <location>
        <begin position="140"/>
        <end position="162"/>
    </location>
</feature>
<keyword evidence="8" id="KW-1015">Disulfide bond</keyword>
<dbReference type="Pfam" id="PF07884">
    <property type="entry name" value="VKOR"/>
    <property type="match status" value="1"/>
</dbReference>
<dbReference type="GO" id="GO:0016491">
    <property type="term" value="F:oxidoreductase activity"/>
    <property type="evidence" value="ECO:0007669"/>
    <property type="project" value="UniProtKB-KW"/>
</dbReference>
<feature type="transmembrane region" description="Helical" evidence="10">
    <location>
        <begin position="113"/>
        <end position="134"/>
    </location>
</feature>
<keyword evidence="5 10" id="KW-1133">Transmembrane helix</keyword>
<evidence type="ECO:0000259" key="11">
    <source>
        <dbReference type="Pfam" id="PF07884"/>
    </source>
</evidence>
<keyword evidence="9" id="KW-0676">Redox-active center</keyword>
<comment type="similarity">
    <text evidence="2">Belongs to the VKOR family.</text>
</comment>